<dbReference type="InterPro" id="IPR000917">
    <property type="entry name" value="Sulfatase_N"/>
</dbReference>
<dbReference type="EMBL" id="CP093313">
    <property type="protein sequence ID" value="UWZ85998.1"/>
    <property type="molecule type" value="Genomic_DNA"/>
</dbReference>
<evidence type="ECO:0000313" key="3">
    <source>
        <dbReference type="EMBL" id="UWZ85998.1"/>
    </source>
</evidence>
<dbReference type="AlphaFoldDB" id="A0A9J7BXZ3"/>
<evidence type="ECO:0000256" key="1">
    <source>
        <dbReference type="SAM" id="Phobius"/>
    </source>
</evidence>
<keyword evidence="4" id="KW-1185">Reference proteome</keyword>
<gene>
    <name evidence="3" type="ORF">MOP44_08645</name>
</gene>
<dbReference type="Gene3D" id="3.40.720.10">
    <property type="entry name" value="Alkaline Phosphatase, subunit A"/>
    <property type="match status" value="1"/>
</dbReference>
<organism evidence="3 4">
    <name type="scientific">Occallatibacter riparius</name>
    <dbReference type="NCBI Taxonomy" id="1002689"/>
    <lineage>
        <taxon>Bacteria</taxon>
        <taxon>Pseudomonadati</taxon>
        <taxon>Acidobacteriota</taxon>
        <taxon>Terriglobia</taxon>
        <taxon>Terriglobales</taxon>
        <taxon>Acidobacteriaceae</taxon>
        <taxon>Occallatibacter</taxon>
    </lineage>
</organism>
<dbReference type="Pfam" id="PF00884">
    <property type="entry name" value="Sulfatase"/>
    <property type="match status" value="1"/>
</dbReference>
<dbReference type="SUPFAM" id="SSF53649">
    <property type="entry name" value="Alkaline phosphatase-like"/>
    <property type="match status" value="1"/>
</dbReference>
<sequence length="540" mass="59699">MKGRWVLEASGISLLISLPYLAEILFPGHLAIYHHHRALAHVLDGLLLAMVEILLIALGLIAFFHHFISFRPRAVAAAAFATLLVFRCINSIISIGEQWRAGLNRDLTEAAPAPLALATASHLWGIWPLRIGLLVAVTALACWKPSVTQPFVRVTRFGLAGFAFCLLWIVPQILYFGHGLKPTSRVRASVNPARSKQIIWILFDELSYKFAFEQPPPGVDLANFRKLRSESVSLANVQSAGFYTDRIIPSIISGKKIDEIRSEAGRGLLYLNPEHHWVRYDENQTLFGLAHAAGWNSAVVGWFNPYCRLFPSVLDSCLWEPGFLSLKLESIGASEEKSSFANAQILAGAFLAGRLPSGEHEAATRIAAFEKLMTGATSQIRDPESDFVFIHLSVPHPTGFYSRKTHEFCVCGNYIDNLQLADDSLGRLEEEIKHSARADQTTLIVSSDHSWRVPIWSQWKSWTAEEQRVSGGVFDARPAFLVHFPGQTSAIDIAEPEPELVEHDIIASMLQNKLESPAELVAFLRSTGVQAGSEAGVPKP</sequence>
<reference evidence="3" key="1">
    <citation type="submission" date="2021-04" db="EMBL/GenBank/DDBJ databases">
        <title>Phylogenetic analysis of Acidobacteriaceae.</title>
        <authorList>
            <person name="Qiu L."/>
            <person name="Zhang Q."/>
        </authorList>
    </citation>
    <scope>NUCLEOTIDE SEQUENCE</scope>
    <source>
        <strain evidence="3">DSM 25168</strain>
    </source>
</reference>
<keyword evidence="3" id="KW-0378">Hydrolase</keyword>
<keyword evidence="1" id="KW-0812">Transmembrane</keyword>
<accession>A0A9J7BXZ3</accession>
<evidence type="ECO:0000313" key="4">
    <source>
        <dbReference type="Proteomes" id="UP001059380"/>
    </source>
</evidence>
<dbReference type="Proteomes" id="UP001059380">
    <property type="component" value="Chromosome"/>
</dbReference>
<keyword evidence="1" id="KW-1133">Transmembrane helix</keyword>
<name>A0A9J7BXZ3_9BACT</name>
<dbReference type="RefSeq" id="WP_260795640.1">
    <property type="nucleotide sequence ID" value="NZ_CP093313.1"/>
</dbReference>
<dbReference type="KEGG" id="orp:MOP44_08645"/>
<dbReference type="GO" id="GO:0016787">
    <property type="term" value="F:hydrolase activity"/>
    <property type="evidence" value="ECO:0007669"/>
    <property type="project" value="UniProtKB-KW"/>
</dbReference>
<dbReference type="InterPro" id="IPR017850">
    <property type="entry name" value="Alkaline_phosphatase_core_sf"/>
</dbReference>
<feature type="transmembrane region" description="Helical" evidence="1">
    <location>
        <begin position="45"/>
        <end position="68"/>
    </location>
</feature>
<feature type="domain" description="Sulfatase N-terminal" evidence="2">
    <location>
        <begin position="198"/>
        <end position="453"/>
    </location>
</feature>
<feature type="transmembrane region" description="Helical" evidence="1">
    <location>
        <begin position="75"/>
        <end position="95"/>
    </location>
</feature>
<feature type="transmembrane region" description="Helical" evidence="1">
    <location>
        <begin position="115"/>
        <end position="142"/>
    </location>
</feature>
<feature type="transmembrane region" description="Helical" evidence="1">
    <location>
        <begin position="154"/>
        <end position="177"/>
    </location>
</feature>
<evidence type="ECO:0000259" key="2">
    <source>
        <dbReference type="Pfam" id="PF00884"/>
    </source>
</evidence>
<feature type="transmembrane region" description="Helical" evidence="1">
    <location>
        <begin position="12"/>
        <end position="33"/>
    </location>
</feature>
<keyword evidence="1" id="KW-0472">Membrane</keyword>
<proteinExistence type="predicted"/>
<protein>
    <submittedName>
        <fullName evidence="3">Sulfatase-like hydrolase/transferase</fullName>
    </submittedName>
</protein>